<keyword evidence="2" id="KW-0472">Membrane</keyword>
<evidence type="ECO:0000256" key="1">
    <source>
        <dbReference type="SAM" id="MobiDB-lite"/>
    </source>
</evidence>
<organism evidence="3 4">
    <name type="scientific">Prauserella flavalba</name>
    <dbReference type="NCBI Taxonomy" id="1477506"/>
    <lineage>
        <taxon>Bacteria</taxon>
        <taxon>Bacillati</taxon>
        <taxon>Actinomycetota</taxon>
        <taxon>Actinomycetes</taxon>
        <taxon>Pseudonocardiales</taxon>
        <taxon>Pseudonocardiaceae</taxon>
        <taxon>Prauserella</taxon>
    </lineage>
</organism>
<comment type="caution">
    <text evidence="3">The sequence shown here is derived from an EMBL/GenBank/DDBJ whole genome shotgun (WGS) entry which is preliminary data.</text>
</comment>
<dbReference type="Proteomes" id="UP000247892">
    <property type="component" value="Unassembled WGS sequence"/>
</dbReference>
<dbReference type="EMBL" id="MASU01000013">
    <property type="protein sequence ID" value="PXY23977.1"/>
    <property type="molecule type" value="Genomic_DNA"/>
</dbReference>
<keyword evidence="4" id="KW-1185">Reference proteome</keyword>
<proteinExistence type="predicted"/>
<name>A0A318M1P1_9PSEU</name>
<accession>A0A318M1P1</accession>
<dbReference type="AlphaFoldDB" id="A0A318M1P1"/>
<gene>
    <name evidence="3" type="ORF">BA062_27295</name>
</gene>
<feature type="compositionally biased region" description="Pro residues" evidence="1">
    <location>
        <begin position="33"/>
        <end position="47"/>
    </location>
</feature>
<dbReference type="RefSeq" id="WP_110341776.1">
    <property type="nucleotide sequence ID" value="NZ_JBHVKT010000004.1"/>
</dbReference>
<reference evidence="3 4" key="1">
    <citation type="submission" date="2016-07" db="EMBL/GenBank/DDBJ databases">
        <title>Draft genome sequence of Prauserella sp. YIM 121212, isolated from alkaline soil.</title>
        <authorList>
            <person name="Ruckert C."/>
            <person name="Albersmeier A."/>
            <person name="Jiang C.-L."/>
            <person name="Jiang Y."/>
            <person name="Kalinowski J."/>
            <person name="Schneider O."/>
            <person name="Winkler A."/>
            <person name="Zotchev S.B."/>
        </authorList>
    </citation>
    <scope>NUCLEOTIDE SEQUENCE [LARGE SCALE GENOMIC DNA]</scope>
    <source>
        <strain evidence="3 4">YIM 121212</strain>
    </source>
</reference>
<keyword evidence="2" id="KW-1133">Transmembrane helix</keyword>
<evidence type="ECO:0000313" key="4">
    <source>
        <dbReference type="Proteomes" id="UP000247892"/>
    </source>
</evidence>
<protein>
    <recommendedName>
        <fullName evidence="5">DUF4878 domain-containing protein</fullName>
    </recommendedName>
</protein>
<dbReference type="OrthoDB" id="3638567at2"/>
<evidence type="ECO:0000256" key="2">
    <source>
        <dbReference type="SAM" id="Phobius"/>
    </source>
</evidence>
<keyword evidence="2" id="KW-0812">Transmembrane</keyword>
<feature type="compositionally biased region" description="Low complexity" evidence="1">
    <location>
        <begin position="9"/>
        <end position="29"/>
    </location>
</feature>
<sequence>MTYPPQPGQPYGQQPGPYGQGGYPRQQGFPPGGGFPPQQPFPPQGPRPPKRKTGLWVGLSAAVVVVAAFVITAFVAPGFLVGDDGEESGGGGVDAGSSPAANLVEQIAQGFQNKDEDALNQLVCSGSETSIEGYTREASLVTRFDLTGAVQESGDSATAKAHVVLEHRGERVEGDVSLEVAQVSGSWCWQGIEEL</sequence>
<feature type="region of interest" description="Disordered" evidence="1">
    <location>
        <begin position="1"/>
        <end position="52"/>
    </location>
</feature>
<feature type="transmembrane region" description="Helical" evidence="2">
    <location>
        <begin position="55"/>
        <end position="80"/>
    </location>
</feature>
<evidence type="ECO:0000313" key="3">
    <source>
        <dbReference type="EMBL" id="PXY23977.1"/>
    </source>
</evidence>
<evidence type="ECO:0008006" key="5">
    <source>
        <dbReference type="Google" id="ProtNLM"/>
    </source>
</evidence>